<dbReference type="Proteomes" id="UP000238479">
    <property type="component" value="Chromosome 7"/>
</dbReference>
<dbReference type="InterPro" id="IPR024171">
    <property type="entry name" value="SRK-like_kinase"/>
</dbReference>
<dbReference type="PROSITE" id="PS50011">
    <property type="entry name" value="PROTEIN_KINASE_DOM"/>
    <property type="match status" value="1"/>
</dbReference>
<evidence type="ECO:0000256" key="19">
    <source>
        <dbReference type="SAM" id="Phobius"/>
    </source>
</evidence>
<keyword evidence="10 19" id="KW-1133">Transmembrane helix</keyword>
<feature type="transmembrane region" description="Helical" evidence="19">
    <location>
        <begin position="437"/>
        <end position="463"/>
    </location>
</feature>
<evidence type="ECO:0000256" key="3">
    <source>
        <dbReference type="ARBA" id="ARBA00022536"/>
    </source>
</evidence>
<comment type="caution">
    <text evidence="23">The sequence shown here is derived from an EMBL/GenBank/DDBJ whole genome shotgun (WGS) entry which is preliminary data.</text>
</comment>
<evidence type="ECO:0000256" key="18">
    <source>
        <dbReference type="PROSITE-ProRule" id="PRU10141"/>
    </source>
</evidence>
<dbReference type="InterPro" id="IPR051343">
    <property type="entry name" value="G-type_lectin_kinases/EP1-like"/>
</dbReference>
<dbReference type="GO" id="GO:0016020">
    <property type="term" value="C:membrane"/>
    <property type="evidence" value="ECO:0007669"/>
    <property type="project" value="UniProtKB-SubCell"/>
</dbReference>
<dbReference type="FunFam" id="1.10.510.10:FF:000621">
    <property type="entry name" value="Serine/threonine-protein kinase"/>
    <property type="match status" value="1"/>
</dbReference>
<dbReference type="PROSITE" id="PS00108">
    <property type="entry name" value="PROTEIN_KINASE_ST"/>
    <property type="match status" value="1"/>
</dbReference>
<accession>A0A2P6PEM8</accession>
<gene>
    <name evidence="23" type="ORF">RchiOBHm_Chr7g0227561</name>
</gene>
<evidence type="ECO:0000259" key="21">
    <source>
        <dbReference type="PROSITE" id="PS50011"/>
    </source>
</evidence>
<dbReference type="InterPro" id="IPR017441">
    <property type="entry name" value="Protein_kinase_ATP_BS"/>
</dbReference>
<evidence type="ECO:0000256" key="7">
    <source>
        <dbReference type="ARBA" id="ARBA00022741"/>
    </source>
</evidence>
<evidence type="ECO:0000256" key="16">
    <source>
        <dbReference type="ARBA" id="ARBA00048679"/>
    </source>
</evidence>
<evidence type="ECO:0000256" key="12">
    <source>
        <dbReference type="ARBA" id="ARBA00023157"/>
    </source>
</evidence>
<feature type="signal peptide" evidence="20">
    <location>
        <begin position="1"/>
        <end position="24"/>
    </location>
</feature>
<evidence type="ECO:0000259" key="22">
    <source>
        <dbReference type="PROSITE" id="PS50927"/>
    </source>
</evidence>
<dbReference type="EC" id="2.7.11.1" evidence="17"/>
<dbReference type="GO" id="GO:0005524">
    <property type="term" value="F:ATP binding"/>
    <property type="evidence" value="ECO:0007669"/>
    <property type="project" value="UniProtKB-UniRule"/>
</dbReference>
<keyword evidence="5 19" id="KW-0812">Transmembrane</keyword>
<keyword evidence="13" id="KW-0675">Receptor</keyword>
<feature type="chain" id="PRO_5015107112" description="Receptor-like serine/threonine-protein kinase" evidence="20">
    <location>
        <begin position="25"/>
        <end position="845"/>
    </location>
</feature>
<keyword evidence="11 19" id="KW-0472">Membrane</keyword>
<keyword evidence="24" id="KW-1185">Reference proteome</keyword>
<dbReference type="InterPro" id="IPR001480">
    <property type="entry name" value="Bulb-type_lectin_dom"/>
</dbReference>
<keyword evidence="14" id="KW-0325">Glycoprotein</keyword>
<dbReference type="SMART" id="SM00108">
    <property type="entry name" value="B_lectin"/>
    <property type="match status" value="1"/>
</dbReference>
<keyword evidence="9 17" id="KW-0067">ATP-binding</keyword>
<comment type="similarity">
    <text evidence="17">Belongs to the protein kinase superfamily. Ser/Thr protein kinase family.</text>
</comment>
<dbReference type="InterPro" id="IPR011009">
    <property type="entry name" value="Kinase-like_dom_sf"/>
</dbReference>
<keyword evidence="2 17" id="KW-0723">Serine/threonine-protein kinase</keyword>
<dbReference type="InterPro" id="IPR036426">
    <property type="entry name" value="Bulb-type_lectin_dom_sf"/>
</dbReference>
<dbReference type="PROSITE" id="PS00107">
    <property type="entry name" value="PROTEIN_KINASE_ATP"/>
    <property type="match status" value="1"/>
</dbReference>
<dbReference type="SUPFAM" id="SSF51110">
    <property type="entry name" value="alpha-D-mannose-specific plant lectins"/>
    <property type="match status" value="1"/>
</dbReference>
<dbReference type="PANTHER" id="PTHR47976">
    <property type="entry name" value="G-TYPE LECTIN S-RECEPTOR-LIKE SERINE/THREONINE-PROTEIN KINASE SD2-5"/>
    <property type="match status" value="1"/>
</dbReference>
<dbReference type="CDD" id="cd14066">
    <property type="entry name" value="STKc_IRAK"/>
    <property type="match status" value="1"/>
</dbReference>
<dbReference type="OrthoDB" id="1530339at2759"/>
<dbReference type="GO" id="GO:0004674">
    <property type="term" value="F:protein serine/threonine kinase activity"/>
    <property type="evidence" value="ECO:0007669"/>
    <property type="project" value="UniProtKB-KW"/>
</dbReference>
<protein>
    <recommendedName>
        <fullName evidence="17">Receptor-like serine/threonine-protein kinase</fullName>
        <ecNumber evidence="17">2.7.11.1</ecNumber>
    </recommendedName>
</protein>
<dbReference type="Pfam" id="PF00069">
    <property type="entry name" value="Pkinase"/>
    <property type="match status" value="1"/>
</dbReference>
<evidence type="ECO:0000256" key="4">
    <source>
        <dbReference type="ARBA" id="ARBA00022679"/>
    </source>
</evidence>
<dbReference type="GO" id="GO:0106310">
    <property type="term" value="F:protein serine kinase activity"/>
    <property type="evidence" value="ECO:0007669"/>
    <property type="project" value="RHEA"/>
</dbReference>
<dbReference type="Gene3D" id="3.30.200.20">
    <property type="entry name" value="Phosphorylase Kinase, domain 1"/>
    <property type="match status" value="1"/>
</dbReference>
<dbReference type="PROSITE" id="PS50927">
    <property type="entry name" value="BULB_LECTIN"/>
    <property type="match status" value="1"/>
</dbReference>
<organism evidence="23 24">
    <name type="scientific">Rosa chinensis</name>
    <name type="common">China rose</name>
    <dbReference type="NCBI Taxonomy" id="74649"/>
    <lineage>
        <taxon>Eukaryota</taxon>
        <taxon>Viridiplantae</taxon>
        <taxon>Streptophyta</taxon>
        <taxon>Embryophyta</taxon>
        <taxon>Tracheophyta</taxon>
        <taxon>Spermatophyta</taxon>
        <taxon>Magnoliopsida</taxon>
        <taxon>eudicotyledons</taxon>
        <taxon>Gunneridae</taxon>
        <taxon>Pentapetalae</taxon>
        <taxon>rosids</taxon>
        <taxon>fabids</taxon>
        <taxon>Rosales</taxon>
        <taxon>Rosaceae</taxon>
        <taxon>Rosoideae</taxon>
        <taxon>Rosoideae incertae sedis</taxon>
        <taxon>Rosa</taxon>
    </lineage>
</organism>
<feature type="binding site" evidence="18">
    <location>
        <position position="535"/>
    </location>
    <ligand>
        <name>ATP</name>
        <dbReference type="ChEBI" id="CHEBI:30616"/>
    </ligand>
</feature>
<evidence type="ECO:0000256" key="8">
    <source>
        <dbReference type="ARBA" id="ARBA00022777"/>
    </source>
</evidence>
<evidence type="ECO:0000256" key="2">
    <source>
        <dbReference type="ARBA" id="ARBA00022527"/>
    </source>
</evidence>
<evidence type="ECO:0000313" key="23">
    <source>
        <dbReference type="EMBL" id="PRQ20382.1"/>
    </source>
</evidence>
<evidence type="ECO:0000256" key="5">
    <source>
        <dbReference type="ARBA" id="ARBA00022692"/>
    </source>
</evidence>
<evidence type="ECO:0000256" key="10">
    <source>
        <dbReference type="ARBA" id="ARBA00022989"/>
    </source>
</evidence>
<comment type="catalytic activity">
    <reaction evidence="16 17">
        <text>L-seryl-[protein] + ATP = O-phospho-L-seryl-[protein] + ADP + H(+)</text>
        <dbReference type="Rhea" id="RHEA:17989"/>
        <dbReference type="Rhea" id="RHEA-COMP:9863"/>
        <dbReference type="Rhea" id="RHEA-COMP:11604"/>
        <dbReference type="ChEBI" id="CHEBI:15378"/>
        <dbReference type="ChEBI" id="CHEBI:29999"/>
        <dbReference type="ChEBI" id="CHEBI:30616"/>
        <dbReference type="ChEBI" id="CHEBI:83421"/>
        <dbReference type="ChEBI" id="CHEBI:456216"/>
        <dbReference type="EC" id="2.7.11.1"/>
    </reaction>
</comment>
<keyword evidence="3" id="KW-0245">EGF-like domain</keyword>
<evidence type="ECO:0000256" key="6">
    <source>
        <dbReference type="ARBA" id="ARBA00022729"/>
    </source>
</evidence>
<evidence type="ECO:0000256" key="1">
    <source>
        <dbReference type="ARBA" id="ARBA00004167"/>
    </source>
</evidence>
<dbReference type="SUPFAM" id="SSF56112">
    <property type="entry name" value="Protein kinase-like (PK-like)"/>
    <property type="match status" value="1"/>
</dbReference>
<proteinExistence type="inferred from homology"/>
<name>A0A2P6PEM8_ROSCH</name>
<keyword evidence="12" id="KW-1015">Disulfide bond</keyword>
<keyword evidence="6 20" id="KW-0732">Signal</keyword>
<feature type="domain" description="Protein kinase" evidence="21">
    <location>
        <begin position="506"/>
        <end position="803"/>
    </location>
</feature>
<dbReference type="Gramene" id="PRQ20382">
    <property type="protein sequence ID" value="PRQ20382"/>
    <property type="gene ID" value="RchiOBHm_Chr7g0227561"/>
</dbReference>
<dbReference type="AlphaFoldDB" id="A0A2P6PEM8"/>
<evidence type="ECO:0000256" key="13">
    <source>
        <dbReference type="ARBA" id="ARBA00023170"/>
    </source>
</evidence>
<comment type="subcellular location">
    <subcellularLocation>
        <location evidence="1">Membrane</location>
        <topology evidence="1">Single-pass membrane protein</topology>
    </subcellularLocation>
</comment>
<keyword evidence="8 17" id="KW-0418">Kinase</keyword>
<dbReference type="EMBL" id="PDCK01000045">
    <property type="protein sequence ID" value="PRQ20382.1"/>
    <property type="molecule type" value="Genomic_DNA"/>
</dbReference>
<evidence type="ECO:0000256" key="15">
    <source>
        <dbReference type="ARBA" id="ARBA00047899"/>
    </source>
</evidence>
<evidence type="ECO:0000313" key="24">
    <source>
        <dbReference type="Proteomes" id="UP000238479"/>
    </source>
</evidence>
<dbReference type="PIRSF" id="PIRSF000641">
    <property type="entry name" value="SRK"/>
    <property type="match status" value="1"/>
</dbReference>
<evidence type="ECO:0000256" key="17">
    <source>
        <dbReference type="PIRNR" id="PIRNR000641"/>
    </source>
</evidence>
<feature type="domain" description="Bulb-type lectin" evidence="22">
    <location>
        <begin position="36"/>
        <end position="153"/>
    </location>
</feature>
<evidence type="ECO:0000256" key="14">
    <source>
        <dbReference type="ARBA" id="ARBA00023180"/>
    </source>
</evidence>
<dbReference type="SMART" id="SM00220">
    <property type="entry name" value="S_TKc"/>
    <property type="match status" value="1"/>
</dbReference>
<dbReference type="OMA" id="MHEQKSY"/>
<dbReference type="InterPro" id="IPR000719">
    <property type="entry name" value="Prot_kinase_dom"/>
</dbReference>
<dbReference type="Gene3D" id="1.10.510.10">
    <property type="entry name" value="Transferase(Phosphotransferase) domain 1"/>
    <property type="match status" value="1"/>
</dbReference>
<dbReference type="CDD" id="cd00028">
    <property type="entry name" value="B_lectin"/>
    <property type="match status" value="1"/>
</dbReference>
<keyword evidence="4 17" id="KW-0808">Transferase</keyword>
<evidence type="ECO:0000256" key="9">
    <source>
        <dbReference type="ARBA" id="ARBA00022840"/>
    </source>
</evidence>
<sequence>MDSFSLSTFILCYALLPFLSFSQTSPPFSQSIFPPFNASHSYYNDNSDTFLVSTNGTYKASLTKPYSTFSAFYLCIIHKASNTIIWSANRNMPISVTSSLLFTINGLSIIDDSNKVVWSTPLLNSPVAALQLLETGNLILVDAENVSLWQSFDYPTDTLVIGQRLYVGKSLVSAVSESNSSEGGYTLAVTSEDMVMQWKGQTYAKLSMDTEAYKNSNSPVSYMEMNSTSLHLVGGDGVQVVVQVLLVPSDTKIAKLGNEGVFRINNMDVNNMVADFAMPVDTCQVPFTCGKMGLCTNQTCICPSGFSHKELNNNGCVTKQVLEETISLPSACTARGNVSEFNSSTFYVEMQNGIDYFVNHFTEPVKYGVHLSLCQNLCSQNCSCPGIFHKNSSGSCYLLDYNLGSFVLNSDAQGGPLGYIKAFLNVSTEHKKHSFPMSALVVIIMLSGLFMIITMVVLVIIWLRKKRPTGVNLDRWDSSSSAELEMISIPGLPRRFNNEELVAATENFKSQIGSGGFGTVYKGTILDNTVVAVKKITSLGDRGKMEFCAETATIGSIHHVNLVKLRGFCIHRRQCFLVYEYMNRGSLEKILFGNDPVLEWPKRYEIALGMARGLAYLHSGCEPKIIHCDIKPENILLHDDLQVKIADFGLAKLLYDEKSKLLTTLRGTRGYLAPEWLTSCGITDRTDVYSYGMVLLELVRGSRNCLFQSSGNENGEGNGPSFSSTNSELQVIYFPPIALEMHKLKRYMELADPRLEGHVRSEEVEKLVKVALCCVHVVPTLRPSMSNVVAMLEGRLPVGEPRIEALEFLQLYGGKLNEASRKLRGRDSVVEEEVRSLMAEELTYL</sequence>
<dbReference type="InterPro" id="IPR008271">
    <property type="entry name" value="Ser/Thr_kinase_AS"/>
</dbReference>
<evidence type="ECO:0000256" key="11">
    <source>
        <dbReference type="ARBA" id="ARBA00023136"/>
    </source>
</evidence>
<dbReference type="FunFam" id="3.30.200.20:FF:000178">
    <property type="entry name" value="serine/threonine-protein kinase PBS1-like"/>
    <property type="match status" value="1"/>
</dbReference>
<reference evidence="23 24" key="1">
    <citation type="journal article" date="2018" name="Nat. Genet.">
        <title>The Rosa genome provides new insights in the design of modern roses.</title>
        <authorList>
            <person name="Bendahmane M."/>
        </authorList>
    </citation>
    <scope>NUCLEOTIDE SEQUENCE [LARGE SCALE GENOMIC DNA]</scope>
    <source>
        <strain evidence="24">cv. Old Blush</strain>
    </source>
</reference>
<comment type="catalytic activity">
    <reaction evidence="15 17">
        <text>L-threonyl-[protein] + ATP = O-phospho-L-threonyl-[protein] + ADP + H(+)</text>
        <dbReference type="Rhea" id="RHEA:46608"/>
        <dbReference type="Rhea" id="RHEA-COMP:11060"/>
        <dbReference type="Rhea" id="RHEA-COMP:11605"/>
        <dbReference type="ChEBI" id="CHEBI:15378"/>
        <dbReference type="ChEBI" id="CHEBI:30013"/>
        <dbReference type="ChEBI" id="CHEBI:30616"/>
        <dbReference type="ChEBI" id="CHEBI:61977"/>
        <dbReference type="ChEBI" id="CHEBI:456216"/>
        <dbReference type="EC" id="2.7.11.1"/>
    </reaction>
</comment>
<evidence type="ECO:0000256" key="20">
    <source>
        <dbReference type="SAM" id="SignalP"/>
    </source>
</evidence>
<keyword evidence="7 17" id="KW-0547">Nucleotide-binding</keyword>
<dbReference type="Pfam" id="PF01453">
    <property type="entry name" value="B_lectin"/>
    <property type="match status" value="1"/>
</dbReference>
<dbReference type="PANTHER" id="PTHR47976:SF60">
    <property type="entry name" value="RECEPTOR-LIKE SERINE_THREONINE-PROTEIN KINASE"/>
    <property type="match status" value="1"/>
</dbReference>
<dbReference type="Gene3D" id="2.90.10.10">
    <property type="entry name" value="Bulb-type lectin domain"/>
    <property type="match status" value="1"/>
</dbReference>